<keyword evidence="3 7" id="KW-0813">Transport</keyword>
<accession>A0ABW7MKB3</accession>
<evidence type="ECO:0000256" key="8">
    <source>
        <dbReference type="SAM" id="Phobius"/>
    </source>
</evidence>
<dbReference type="PANTHER" id="PTHR48020:SF12">
    <property type="entry name" value="PROTON MYO-INOSITOL COTRANSPORTER"/>
    <property type="match status" value="1"/>
</dbReference>
<evidence type="ECO:0000256" key="3">
    <source>
        <dbReference type="ARBA" id="ARBA00022448"/>
    </source>
</evidence>
<keyword evidence="6 8" id="KW-0472">Membrane</keyword>
<dbReference type="InterPro" id="IPR020846">
    <property type="entry name" value="MFS_dom"/>
</dbReference>
<feature type="domain" description="Major facilitator superfamily (MFS) profile" evidence="9">
    <location>
        <begin position="8"/>
        <end position="498"/>
    </location>
</feature>
<feature type="transmembrane region" description="Helical" evidence="8">
    <location>
        <begin position="44"/>
        <end position="62"/>
    </location>
</feature>
<evidence type="ECO:0000256" key="6">
    <source>
        <dbReference type="ARBA" id="ARBA00023136"/>
    </source>
</evidence>
<dbReference type="PROSITE" id="PS00216">
    <property type="entry name" value="SUGAR_TRANSPORT_1"/>
    <property type="match status" value="1"/>
</dbReference>
<feature type="transmembrane region" description="Helical" evidence="8">
    <location>
        <begin position="475"/>
        <end position="494"/>
    </location>
</feature>
<dbReference type="RefSeq" id="WP_395436542.1">
    <property type="nucleotide sequence ID" value="NZ_JBAWKC010000001.1"/>
</dbReference>
<keyword evidence="5 8" id="KW-1133">Transmembrane helix</keyword>
<feature type="transmembrane region" description="Helical" evidence="8">
    <location>
        <begin position="253"/>
        <end position="276"/>
    </location>
</feature>
<dbReference type="EMBL" id="JBAWKC010000001">
    <property type="protein sequence ID" value="MFH6767261.1"/>
    <property type="molecule type" value="Genomic_DNA"/>
</dbReference>
<dbReference type="Pfam" id="PF00083">
    <property type="entry name" value="Sugar_tr"/>
    <property type="match status" value="2"/>
</dbReference>
<reference evidence="10 11" key="1">
    <citation type="submission" date="2024-02" db="EMBL/GenBank/DDBJ databases">
        <title>A Gaetbulibacter species isolated from tidal flats and genomic insights of their niches.</title>
        <authorList>
            <person name="Ye Y."/>
        </authorList>
    </citation>
    <scope>NUCLEOTIDE SEQUENCE [LARGE SCALE GENOMIC DNA]</scope>
    <source>
        <strain evidence="10 11">KEM-8</strain>
    </source>
</reference>
<feature type="transmembrane region" description="Helical" evidence="8">
    <location>
        <begin position="173"/>
        <end position="192"/>
    </location>
</feature>
<evidence type="ECO:0000256" key="1">
    <source>
        <dbReference type="ARBA" id="ARBA00004141"/>
    </source>
</evidence>
<feature type="transmembrane region" description="Helical" evidence="8">
    <location>
        <begin position="99"/>
        <end position="120"/>
    </location>
</feature>
<sequence>MSKKLVLIAFVVSLGGFLFGFDAGIISGVMSYAGPEFDLTEGQVGWVVSSPSFAAMLAMLFSGRLSDIIGRKKILLIVAFLYAVSALFSAYAISYEMLYIARMIGGLAFGAALILAPMYIAEVSTPENRGKLVSIQQLNIVLGFFAAFLSNYFFNKYNTPESTFLNDENVWRWMLGVELIPALLYFFALFFVPRSPRWLYLKNKFEEAKKVLRAIHGEVKAEEEIVSIEHNINAEKNLSKVAIKDLLKRSLRFILVVGLVVGILQQITGINAVYFYATSIFKQTGIGTDASFSSGVLLSTITVIFTFVAMYLIDRTGRRPLLLIGTAGIALSLLLCAYGFKQAKYELTSEEINSFEFSDANKLQPYANQVFENDIDFKNAMKLALGNQIYSKNDGAILEAATSMNATLVLIGILGFIACFAFSLGPVMWVLLSELYPIKYRGLAIGVIAFINSFISSVVQLIFPWELSNLGNAMSFFLFGAIAFIGFFVLLKILPETKGKSLEQIENEFVRN</sequence>
<dbReference type="InterPro" id="IPR050814">
    <property type="entry name" value="Myo-inositol_Transporter"/>
</dbReference>
<feature type="transmembrane region" description="Helical" evidence="8">
    <location>
        <begin position="74"/>
        <end position="93"/>
    </location>
</feature>
<dbReference type="InterPro" id="IPR003663">
    <property type="entry name" value="Sugar/inositol_transpt"/>
</dbReference>
<organism evidence="10 11">
    <name type="scientific">Gaetbulibacter aquiaggeris</name>
    <dbReference type="NCBI Taxonomy" id="1735373"/>
    <lineage>
        <taxon>Bacteria</taxon>
        <taxon>Pseudomonadati</taxon>
        <taxon>Bacteroidota</taxon>
        <taxon>Flavobacteriia</taxon>
        <taxon>Flavobacteriales</taxon>
        <taxon>Flavobacteriaceae</taxon>
        <taxon>Gaetbulibacter</taxon>
    </lineage>
</organism>
<feature type="transmembrane region" description="Helical" evidence="8">
    <location>
        <begin position="296"/>
        <end position="313"/>
    </location>
</feature>
<keyword evidence="11" id="KW-1185">Reference proteome</keyword>
<comment type="caution">
    <text evidence="10">The sequence shown here is derived from an EMBL/GenBank/DDBJ whole genome shotgun (WGS) entry which is preliminary data.</text>
</comment>
<evidence type="ECO:0000256" key="7">
    <source>
        <dbReference type="RuleBase" id="RU003346"/>
    </source>
</evidence>
<evidence type="ECO:0000256" key="2">
    <source>
        <dbReference type="ARBA" id="ARBA00010992"/>
    </source>
</evidence>
<dbReference type="InterPro" id="IPR036259">
    <property type="entry name" value="MFS_trans_sf"/>
</dbReference>
<evidence type="ECO:0000313" key="10">
    <source>
        <dbReference type="EMBL" id="MFH6767261.1"/>
    </source>
</evidence>
<feature type="transmembrane region" description="Helical" evidence="8">
    <location>
        <begin position="443"/>
        <end position="463"/>
    </location>
</feature>
<feature type="transmembrane region" description="Helical" evidence="8">
    <location>
        <begin position="408"/>
        <end position="431"/>
    </location>
</feature>
<feature type="transmembrane region" description="Helical" evidence="8">
    <location>
        <begin position="320"/>
        <end position="340"/>
    </location>
</feature>
<dbReference type="PANTHER" id="PTHR48020">
    <property type="entry name" value="PROTON MYO-INOSITOL COTRANSPORTER"/>
    <property type="match status" value="1"/>
</dbReference>
<feature type="transmembrane region" description="Helical" evidence="8">
    <location>
        <begin position="132"/>
        <end position="153"/>
    </location>
</feature>
<dbReference type="PRINTS" id="PR00171">
    <property type="entry name" value="SUGRTRNSPORT"/>
</dbReference>
<keyword evidence="4 8" id="KW-0812">Transmembrane</keyword>
<dbReference type="InterPro" id="IPR005829">
    <property type="entry name" value="Sugar_transporter_CS"/>
</dbReference>
<dbReference type="InterPro" id="IPR005828">
    <property type="entry name" value="MFS_sugar_transport-like"/>
</dbReference>
<dbReference type="Proteomes" id="UP001610104">
    <property type="component" value="Unassembled WGS sequence"/>
</dbReference>
<dbReference type="SUPFAM" id="SSF103473">
    <property type="entry name" value="MFS general substrate transporter"/>
    <property type="match status" value="1"/>
</dbReference>
<gene>
    <name evidence="10" type="ORF">V8G56_00820</name>
</gene>
<comment type="subcellular location">
    <subcellularLocation>
        <location evidence="1">Membrane</location>
        <topology evidence="1">Multi-pass membrane protein</topology>
    </subcellularLocation>
</comment>
<dbReference type="NCBIfam" id="TIGR00879">
    <property type="entry name" value="SP"/>
    <property type="match status" value="1"/>
</dbReference>
<dbReference type="PROSITE" id="PS50850">
    <property type="entry name" value="MFS"/>
    <property type="match status" value="1"/>
</dbReference>
<comment type="similarity">
    <text evidence="2 7">Belongs to the major facilitator superfamily. Sugar transporter (TC 2.A.1.1) family.</text>
</comment>
<evidence type="ECO:0000256" key="4">
    <source>
        <dbReference type="ARBA" id="ARBA00022692"/>
    </source>
</evidence>
<evidence type="ECO:0000256" key="5">
    <source>
        <dbReference type="ARBA" id="ARBA00022989"/>
    </source>
</evidence>
<evidence type="ECO:0000259" key="9">
    <source>
        <dbReference type="PROSITE" id="PS50850"/>
    </source>
</evidence>
<dbReference type="Gene3D" id="1.20.1250.20">
    <property type="entry name" value="MFS general substrate transporter like domains"/>
    <property type="match status" value="2"/>
</dbReference>
<dbReference type="PROSITE" id="PS00217">
    <property type="entry name" value="SUGAR_TRANSPORT_2"/>
    <property type="match status" value="1"/>
</dbReference>
<evidence type="ECO:0000313" key="11">
    <source>
        <dbReference type="Proteomes" id="UP001610104"/>
    </source>
</evidence>
<protein>
    <submittedName>
        <fullName evidence="10">Sugar porter family MFS transporter</fullName>
    </submittedName>
</protein>
<name>A0ABW7MKB3_9FLAO</name>
<proteinExistence type="inferred from homology"/>